<dbReference type="PROSITE" id="PS50089">
    <property type="entry name" value="ZF_RING_2"/>
    <property type="match status" value="1"/>
</dbReference>
<feature type="transmembrane region" description="Helical" evidence="6">
    <location>
        <begin position="59"/>
        <end position="77"/>
    </location>
</feature>
<keyword evidence="1" id="KW-0479">Metal-binding</keyword>
<sequence>MNIGVAITISVLTANQIQKLKETVPDQESVRLLISYMIFHCISYWLLSLFEITIGCFKLVLLLAFGILFWPCVILYYKKYGRPTRNFNSIRNNRPSDEVQLATLKSLNKQQMKKFLKIVFFKKKQEAIKSLKVELQSCAICLEPFNAEGEIIELSCNEGHVFHFKCLQDWAIRQQNCPLCRKDLIDEDNVNSIILEVQGQSKDDYNNLEDSQKINLKQYELNPKNLRNLPAEERKQILNAFNISMFESQSINESSMKIINEDTSRQQSPRNNGRNSREQIIALPEPVLDPLQRLPHQAVVVPERERPANFLIQNVQNQEPRSHHSALLKQKTKKKRSRKNLDESRSQSQSRDEQRNNPQQQQIIRAMNEFKNQTRSRLNQQDRATNKNIAFHQVNYDQAEDDSQITNDVITSAQQRFDYPQPKITRIRKPSSKNNKMDGQVFDKEYANKEQDQREEQKQNYIKSKIIQKRQKYVQNDQEEEKEQESQTGNSQ</sequence>
<dbReference type="SUPFAM" id="SSF57850">
    <property type="entry name" value="RING/U-box"/>
    <property type="match status" value="1"/>
</dbReference>
<dbReference type="Proteomes" id="UP000039865">
    <property type="component" value="Unassembled WGS sequence"/>
</dbReference>
<dbReference type="Pfam" id="PF13639">
    <property type="entry name" value="zf-RING_2"/>
    <property type="match status" value="1"/>
</dbReference>
<evidence type="ECO:0000256" key="4">
    <source>
        <dbReference type="PROSITE-ProRule" id="PRU00175"/>
    </source>
</evidence>
<proteinExistence type="predicted"/>
<dbReference type="GO" id="GO:0061630">
    <property type="term" value="F:ubiquitin protein ligase activity"/>
    <property type="evidence" value="ECO:0007669"/>
    <property type="project" value="TreeGrafter"/>
</dbReference>
<dbReference type="OrthoDB" id="298050at2759"/>
<keyword evidence="6" id="KW-0812">Transmembrane</keyword>
<reference evidence="8 9" key="1">
    <citation type="submission" date="2014-06" db="EMBL/GenBank/DDBJ databases">
        <authorList>
            <person name="Swart Estienne"/>
        </authorList>
    </citation>
    <scope>NUCLEOTIDE SEQUENCE [LARGE SCALE GENOMIC DNA]</scope>
    <source>
        <strain evidence="8 9">130c</strain>
    </source>
</reference>
<name>A0A078AYS2_STYLE</name>
<dbReference type="InterPro" id="IPR001841">
    <property type="entry name" value="Znf_RING"/>
</dbReference>
<keyword evidence="3" id="KW-0862">Zinc</keyword>
<evidence type="ECO:0000256" key="1">
    <source>
        <dbReference type="ARBA" id="ARBA00022723"/>
    </source>
</evidence>
<feature type="domain" description="RING-type" evidence="7">
    <location>
        <begin position="138"/>
        <end position="181"/>
    </location>
</feature>
<evidence type="ECO:0000313" key="8">
    <source>
        <dbReference type="EMBL" id="CDW87314.1"/>
    </source>
</evidence>
<dbReference type="InterPro" id="IPR013083">
    <property type="entry name" value="Znf_RING/FYVE/PHD"/>
</dbReference>
<keyword evidence="6" id="KW-1133">Transmembrane helix</keyword>
<feature type="compositionally biased region" description="Basic and acidic residues" evidence="5">
    <location>
        <begin position="441"/>
        <end position="458"/>
    </location>
</feature>
<evidence type="ECO:0000256" key="6">
    <source>
        <dbReference type="SAM" id="Phobius"/>
    </source>
</evidence>
<gene>
    <name evidence="8" type="primary">Contig4540.g203</name>
    <name evidence="8" type="ORF">STYLEM_16417</name>
</gene>
<evidence type="ECO:0000256" key="2">
    <source>
        <dbReference type="ARBA" id="ARBA00022771"/>
    </source>
</evidence>
<feature type="region of interest" description="Disordered" evidence="5">
    <location>
        <begin position="313"/>
        <end position="360"/>
    </location>
</feature>
<evidence type="ECO:0000256" key="3">
    <source>
        <dbReference type="ARBA" id="ARBA00022833"/>
    </source>
</evidence>
<feature type="compositionally biased region" description="Basic residues" evidence="5">
    <location>
        <begin position="323"/>
        <end position="338"/>
    </location>
</feature>
<dbReference type="InParanoid" id="A0A078AYS2"/>
<feature type="transmembrane region" description="Helical" evidence="6">
    <location>
        <begin position="29"/>
        <end position="47"/>
    </location>
</feature>
<organism evidence="8 9">
    <name type="scientific">Stylonychia lemnae</name>
    <name type="common">Ciliate</name>
    <dbReference type="NCBI Taxonomy" id="5949"/>
    <lineage>
        <taxon>Eukaryota</taxon>
        <taxon>Sar</taxon>
        <taxon>Alveolata</taxon>
        <taxon>Ciliophora</taxon>
        <taxon>Intramacronucleata</taxon>
        <taxon>Spirotrichea</taxon>
        <taxon>Stichotrichia</taxon>
        <taxon>Sporadotrichida</taxon>
        <taxon>Oxytrichidae</taxon>
        <taxon>Stylonychinae</taxon>
        <taxon>Stylonychia</taxon>
    </lineage>
</organism>
<feature type="region of interest" description="Disordered" evidence="5">
    <location>
        <begin position="412"/>
        <end position="492"/>
    </location>
</feature>
<protein>
    <recommendedName>
        <fullName evidence="7">RING-type domain-containing protein</fullName>
    </recommendedName>
</protein>
<accession>A0A078AYS2</accession>
<dbReference type="PANTHER" id="PTHR45969">
    <property type="entry name" value="RING ZINC FINGER PROTEIN-RELATED"/>
    <property type="match status" value="1"/>
</dbReference>
<dbReference type="Gene3D" id="3.30.40.10">
    <property type="entry name" value="Zinc/RING finger domain, C3HC4 (zinc finger)"/>
    <property type="match status" value="1"/>
</dbReference>
<dbReference type="CDD" id="cd16454">
    <property type="entry name" value="RING-H2_PA-TM-RING"/>
    <property type="match status" value="1"/>
</dbReference>
<dbReference type="SMART" id="SM00184">
    <property type="entry name" value="RING"/>
    <property type="match status" value="1"/>
</dbReference>
<dbReference type="PANTHER" id="PTHR45969:SF69">
    <property type="entry name" value="FINGER DOMAIN PROTEIN, PUTATIVE (AFU_ORTHOLOGUE AFUA_3G12190)-RELATED"/>
    <property type="match status" value="1"/>
</dbReference>
<keyword evidence="2 4" id="KW-0863">Zinc-finger</keyword>
<dbReference type="EMBL" id="CCKQ01015502">
    <property type="protein sequence ID" value="CDW87314.1"/>
    <property type="molecule type" value="Genomic_DNA"/>
</dbReference>
<dbReference type="AlphaFoldDB" id="A0A078AYS2"/>
<evidence type="ECO:0000256" key="5">
    <source>
        <dbReference type="SAM" id="MobiDB-lite"/>
    </source>
</evidence>
<feature type="compositionally biased region" description="Basic and acidic residues" evidence="5">
    <location>
        <begin position="339"/>
        <end position="355"/>
    </location>
</feature>
<evidence type="ECO:0000313" key="9">
    <source>
        <dbReference type="Proteomes" id="UP000039865"/>
    </source>
</evidence>
<dbReference type="GO" id="GO:0016567">
    <property type="term" value="P:protein ubiquitination"/>
    <property type="evidence" value="ECO:0007669"/>
    <property type="project" value="TreeGrafter"/>
</dbReference>
<dbReference type="GO" id="GO:0008270">
    <property type="term" value="F:zinc ion binding"/>
    <property type="evidence" value="ECO:0007669"/>
    <property type="project" value="UniProtKB-KW"/>
</dbReference>
<keyword evidence="6" id="KW-0472">Membrane</keyword>
<keyword evidence="9" id="KW-1185">Reference proteome</keyword>
<evidence type="ECO:0000259" key="7">
    <source>
        <dbReference type="PROSITE" id="PS50089"/>
    </source>
</evidence>